<reference evidence="1 2" key="1">
    <citation type="submission" date="2024-11" db="EMBL/GenBank/DDBJ databases">
        <title>Adaptive evolution of stress response genes in parasites aligns with host niche diversity.</title>
        <authorList>
            <person name="Hahn C."/>
            <person name="Resl P."/>
        </authorList>
    </citation>
    <scope>NUCLEOTIDE SEQUENCE [LARGE SCALE GENOMIC DNA]</scope>
    <source>
        <strain evidence="1">EGGRZ-B1_66</strain>
        <tissue evidence="1">Body</tissue>
    </source>
</reference>
<evidence type="ECO:0008006" key="3">
    <source>
        <dbReference type="Google" id="ProtNLM"/>
    </source>
</evidence>
<evidence type="ECO:0000313" key="2">
    <source>
        <dbReference type="Proteomes" id="UP001626550"/>
    </source>
</evidence>
<dbReference type="AlphaFoldDB" id="A0ABD2Q113"/>
<accession>A0ABD2Q113</accession>
<name>A0ABD2Q113_9PLAT</name>
<dbReference type="Pfam" id="PF09996">
    <property type="entry name" value="DUF2237"/>
    <property type="match status" value="1"/>
</dbReference>
<protein>
    <recommendedName>
        <fullName evidence="3">DUF2237 domain-containing protein</fullName>
    </recommendedName>
</protein>
<dbReference type="PANTHER" id="PTHR37466:SF1">
    <property type="entry name" value="SLR1628 PROTEIN"/>
    <property type="match status" value="1"/>
</dbReference>
<gene>
    <name evidence="1" type="ORF">Ciccas_008505</name>
</gene>
<sequence>MTEDFLNFTKSRGNDLSTPTDFFPGLVPGDRWCLCALRWKEAFEANKAPPVILEATHEATLQVITLEQLKS</sequence>
<dbReference type="InterPro" id="IPR018714">
    <property type="entry name" value="DUF2237"/>
</dbReference>
<keyword evidence="2" id="KW-1185">Reference proteome</keyword>
<proteinExistence type="predicted"/>
<evidence type="ECO:0000313" key="1">
    <source>
        <dbReference type="EMBL" id="KAL3312892.1"/>
    </source>
</evidence>
<feature type="non-terminal residue" evidence="1">
    <location>
        <position position="71"/>
    </location>
</feature>
<dbReference type="Proteomes" id="UP001626550">
    <property type="component" value="Unassembled WGS sequence"/>
</dbReference>
<organism evidence="1 2">
    <name type="scientific">Cichlidogyrus casuarinus</name>
    <dbReference type="NCBI Taxonomy" id="1844966"/>
    <lineage>
        <taxon>Eukaryota</taxon>
        <taxon>Metazoa</taxon>
        <taxon>Spiralia</taxon>
        <taxon>Lophotrochozoa</taxon>
        <taxon>Platyhelminthes</taxon>
        <taxon>Monogenea</taxon>
        <taxon>Monopisthocotylea</taxon>
        <taxon>Dactylogyridea</taxon>
        <taxon>Ancyrocephalidae</taxon>
        <taxon>Cichlidogyrus</taxon>
    </lineage>
</organism>
<dbReference type="EMBL" id="JBJKFK010001513">
    <property type="protein sequence ID" value="KAL3312892.1"/>
    <property type="molecule type" value="Genomic_DNA"/>
</dbReference>
<dbReference type="PANTHER" id="PTHR37466">
    <property type="entry name" value="SLR1628 PROTEIN"/>
    <property type="match status" value="1"/>
</dbReference>
<comment type="caution">
    <text evidence="1">The sequence shown here is derived from an EMBL/GenBank/DDBJ whole genome shotgun (WGS) entry which is preliminary data.</text>
</comment>
<dbReference type="Gene3D" id="1.10.1660.80">
    <property type="match status" value="1"/>
</dbReference>